<evidence type="ECO:0000313" key="12">
    <source>
        <dbReference type="EMBL" id="OGM99224.1"/>
    </source>
</evidence>
<dbReference type="PRINTS" id="PR00725">
    <property type="entry name" value="DADACBPTASE1"/>
</dbReference>
<feature type="transmembrane region" description="Helical" evidence="10">
    <location>
        <begin position="5"/>
        <end position="24"/>
    </location>
</feature>
<dbReference type="InterPro" id="IPR018044">
    <property type="entry name" value="Peptidase_S11"/>
</dbReference>
<dbReference type="GO" id="GO:0071555">
    <property type="term" value="P:cell wall organization"/>
    <property type="evidence" value="ECO:0007669"/>
    <property type="project" value="UniProtKB-KW"/>
</dbReference>
<dbReference type="GO" id="GO:0009002">
    <property type="term" value="F:serine-type D-Ala-D-Ala carboxypeptidase activity"/>
    <property type="evidence" value="ECO:0007669"/>
    <property type="project" value="InterPro"/>
</dbReference>
<dbReference type="Proteomes" id="UP000176893">
    <property type="component" value="Unassembled WGS sequence"/>
</dbReference>
<evidence type="ECO:0000256" key="9">
    <source>
        <dbReference type="RuleBase" id="RU004016"/>
    </source>
</evidence>
<dbReference type="EMBL" id="MGJB01000001">
    <property type="protein sequence ID" value="OGM99224.1"/>
    <property type="molecule type" value="Genomic_DNA"/>
</dbReference>
<keyword evidence="4" id="KW-0133">Cell shape</keyword>
<evidence type="ECO:0000313" key="13">
    <source>
        <dbReference type="Proteomes" id="UP000176893"/>
    </source>
</evidence>
<dbReference type="GO" id="GO:0008360">
    <property type="term" value="P:regulation of cell shape"/>
    <property type="evidence" value="ECO:0007669"/>
    <property type="project" value="UniProtKB-KW"/>
</dbReference>
<evidence type="ECO:0000256" key="7">
    <source>
        <dbReference type="PIRSR" id="PIRSR618044-1"/>
    </source>
</evidence>
<dbReference type="PANTHER" id="PTHR21581">
    <property type="entry name" value="D-ALANYL-D-ALANINE CARBOXYPEPTIDASE"/>
    <property type="match status" value="1"/>
</dbReference>
<feature type="domain" description="Peptidase S11 D-alanyl-D-alanine carboxypeptidase A N-terminal" evidence="11">
    <location>
        <begin position="68"/>
        <end position="293"/>
    </location>
</feature>
<evidence type="ECO:0000259" key="11">
    <source>
        <dbReference type="Pfam" id="PF00768"/>
    </source>
</evidence>
<dbReference type="Pfam" id="PF00768">
    <property type="entry name" value="Peptidase_S11"/>
    <property type="match status" value="1"/>
</dbReference>
<evidence type="ECO:0000256" key="5">
    <source>
        <dbReference type="ARBA" id="ARBA00022984"/>
    </source>
</evidence>
<dbReference type="Gene3D" id="3.40.710.10">
    <property type="entry name" value="DD-peptidase/beta-lactamase superfamily"/>
    <property type="match status" value="1"/>
</dbReference>
<dbReference type="STRING" id="1802661.A2649_03735"/>
<evidence type="ECO:0000256" key="1">
    <source>
        <dbReference type="ARBA" id="ARBA00007164"/>
    </source>
</evidence>
<name>A0A1F8EED5_9BACT</name>
<dbReference type="InterPro" id="IPR012338">
    <property type="entry name" value="Beta-lactam/transpept-like"/>
</dbReference>
<dbReference type="AlphaFoldDB" id="A0A1F8EED5"/>
<feature type="active site" description="Acyl-ester intermediate" evidence="7">
    <location>
        <position position="100"/>
    </location>
</feature>
<evidence type="ECO:0000256" key="6">
    <source>
        <dbReference type="ARBA" id="ARBA00023316"/>
    </source>
</evidence>
<keyword evidence="10" id="KW-0812">Transmembrane</keyword>
<dbReference type="GO" id="GO:0006508">
    <property type="term" value="P:proteolysis"/>
    <property type="evidence" value="ECO:0007669"/>
    <property type="project" value="InterPro"/>
</dbReference>
<dbReference type="GO" id="GO:0009252">
    <property type="term" value="P:peptidoglycan biosynthetic process"/>
    <property type="evidence" value="ECO:0007669"/>
    <property type="project" value="UniProtKB-KW"/>
</dbReference>
<evidence type="ECO:0000256" key="3">
    <source>
        <dbReference type="ARBA" id="ARBA00022801"/>
    </source>
</evidence>
<feature type="active site" evidence="7">
    <location>
        <position position="155"/>
    </location>
</feature>
<dbReference type="InterPro" id="IPR001967">
    <property type="entry name" value="Peptidase_S11_N"/>
</dbReference>
<keyword evidence="5" id="KW-0573">Peptidoglycan synthesis</keyword>
<evidence type="ECO:0000256" key="8">
    <source>
        <dbReference type="PIRSR" id="PIRSR618044-2"/>
    </source>
</evidence>
<keyword evidence="10" id="KW-1133">Transmembrane helix</keyword>
<evidence type="ECO:0000256" key="10">
    <source>
        <dbReference type="SAM" id="Phobius"/>
    </source>
</evidence>
<evidence type="ECO:0000256" key="2">
    <source>
        <dbReference type="ARBA" id="ARBA00022729"/>
    </source>
</evidence>
<dbReference type="SUPFAM" id="SSF56601">
    <property type="entry name" value="beta-lactamase/transpeptidase-like"/>
    <property type="match status" value="1"/>
</dbReference>
<feature type="binding site" evidence="8">
    <location>
        <position position="261"/>
    </location>
    <ligand>
        <name>substrate</name>
    </ligand>
</feature>
<organism evidence="12 13">
    <name type="scientific">Candidatus Yanofskybacteria bacterium RIFCSPHIGHO2_01_FULL_41_26</name>
    <dbReference type="NCBI Taxonomy" id="1802661"/>
    <lineage>
        <taxon>Bacteria</taxon>
        <taxon>Candidatus Yanofskyibacteriota</taxon>
    </lineage>
</organism>
<proteinExistence type="inferred from homology"/>
<comment type="caution">
    <text evidence="12">The sequence shown here is derived from an EMBL/GenBank/DDBJ whole genome shotgun (WGS) entry which is preliminary data.</text>
</comment>
<reference evidence="12 13" key="1">
    <citation type="journal article" date="2016" name="Nat. Commun.">
        <title>Thousands of microbial genomes shed light on interconnected biogeochemical processes in an aquifer system.</title>
        <authorList>
            <person name="Anantharaman K."/>
            <person name="Brown C.T."/>
            <person name="Hug L.A."/>
            <person name="Sharon I."/>
            <person name="Castelle C.J."/>
            <person name="Probst A.J."/>
            <person name="Thomas B.C."/>
            <person name="Singh A."/>
            <person name="Wilkins M.J."/>
            <person name="Karaoz U."/>
            <person name="Brodie E.L."/>
            <person name="Williams K.H."/>
            <person name="Hubbard S.S."/>
            <person name="Banfield J.F."/>
        </authorList>
    </citation>
    <scope>NUCLEOTIDE SEQUENCE [LARGE SCALE GENOMIC DNA]</scope>
</reference>
<comment type="similarity">
    <text evidence="1 9">Belongs to the peptidase S11 family.</text>
</comment>
<keyword evidence="6" id="KW-0961">Cell wall biogenesis/degradation</keyword>
<dbReference type="PANTHER" id="PTHR21581:SF26">
    <property type="entry name" value="D-ALANYL-D-ALANINE ENDOPEPTIDASE"/>
    <property type="match status" value="1"/>
</dbReference>
<sequence length="313" mass="34640">MQSKLYILAFMLAGLVVVSVFFVMDSSPKNNLANAEPAFNSTEAYLLPISEPSYFPIYNPNPPAGGEKPVLDAKSGLIYDTRSGRILFDKNSRAKLPIASLTKIMSAVIVIENLNPKDVVTVPKETLKVDTEKQSLYLGEEITVENLLKLMLIESSNDAAYTLAYYTSVKGINFVDKMNEKARLLNMNDSNFLDSAGLNDDAYSTSEDLIKLVKYSLKYDVIWQILTEKSVIIKSTDGKIEHNVESTDQLLGVIPDIFGGKTGNTDGALGCMILVVDIPDKNDKLISIVLGSQDRFGDTKKLIDWAKSAYRWE</sequence>
<protein>
    <recommendedName>
        <fullName evidence="11">Peptidase S11 D-alanyl-D-alanine carboxypeptidase A N-terminal domain-containing protein</fullName>
    </recommendedName>
</protein>
<keyword evidence="3" id="KW-0378">Hydrolase</keyword>
<feature type="active site" description="Proton acceptor" evidence="7">
    <location>
        <position position="103"/>
    </location>
</feature>
<gene>
    <name evidence="12" type="ORF">A2649_03735</name>
</gene>
<evidence type="ECO:0000256" key="4">
    <source>
        <dbReference type="ARBA" id="ARBA00022960"/>
    </source>
</evidence>
<keyword evidence="2" id="KW-0732">Signal</keyword>
<accession>A0A1F8EED5</accession>
<keyword evidence="10" id="KW-0472">Membrane</keyword>